<comment type="caution">
    <text evidence="4">The sequence shown here is derived from an EMBL/GenBank/DDBJ whole genome shotgun (WGS) entry which is preliminary data.</text>
</comment>
<keyword evidence="5" id="KW-1185">Reference proteome</keyword>
<evidence type="ECO:0000313" key="4">
    <source>
        <dbReference type="EMBL" id="MBB6627094.1"/>
    </source>
</evidence>
<accession>A0A7X0RHF8</accession>
<evidence type="ECO:0000259" key="3">
    <source>
        <dbReference type="Pfam" id="PF14257"/>
    </source>
</evidence>
<evidence type="ECO:0000313" key="5">
    <source>
        <dbReference type="Proteomes" id="UP000523955"/>
    </source>
</evidence>
<dbReference type="Proteomes" id="UP000523955">
    <property type="component" value="Unassembled WGS sequence"/>
</dbReference>
<name>A0A7X0RHF8_9ACTN</name>
<keyword evidence="2" id="KW-0472">Membrane</keyword>
<organism evidence="4 5">
    <name type="scientific">Nocardioides luti</name>
    <dbReference type="NCBI Taxonomy" id="2761101"/>
    <lineage>
        <taxon>Bacteria</taxon>
        <taxon>Bacillati</taxon>
        <taxon>Actinomycetota</taxon>
        <taxon>Actinomycetes</taxon>
        <taxon>Propionibacteriales</taxon>
        <taxon>Nocardioidaceae</taxon>
        <taxon>Nocardioides</taxon>
    </lineage>
</organism>
<feature type="region of interest" description="Disordered" evidence="1">
    <location>
        <begin position="33"/>
        <end position="62"/>
    </location>
</feature>
<dbReference type="RefSeq" id="WP_185252294.1">
    <property type="nucleotide sequence ID" value="NZ_JACKXE010000001.1"/>
</dbReference>
<protein>
    <submittedName>
        <fullName evidence="4">DUF4349 domain-containing protein</fullName>
    </submittedName>
</protein>
<dbReference type="Pfam" id="PF14257">
    <property type="entry name" value="DUF4349"/>
    <property type="match status" value="1"/>
</dbReference>
<sequence>MTRTPRRTGLTGLLTTLTVLGVALVGCSSGADTASTDAAGTSSSGGAVDGPEPAAPAPLAEGADDLTSLDSRALSSSGLAFQANGLQGAAPEKVSPKSVISTGNVALRSPDVAEARFDVQKVVDRYAGEVTEEQTDTDKEGEVKHARLVVRIPTADFRAAIGDLEQAADLISSDTNTDDVTMQVIDIAVRLRVQRRSILRVETLLDRAQNIRDIIAIEAQLSRRQAVLNSLERRQSYLADQTKMSTVTVSLERTPEKKPVVEEKKKDDATGFVAGLKSGWSGLSHVAVGAATVAGAALPFLVLLLVLLVPGLPLGRRLLRRRTTSALEA</sequence>
<keyword evidence="2" id="KW-1133">Transmembrane helix</keyword>
<feature type="compositionally biased region" description="Low complexity" evidence="1">
    <location>
        <begin position="33"/>
        <end position="61"/>
    </location>
</feature>
<dbReference type="AlphaFoldDB" id="A0A7X0RHF8"/>
<feature type="domain" description="DUF4349" evidence="3">
    <location>
        <begin position="98"/>
        <end position="309"/>
    </location>
</feature>
<feature type="transmembrane region" description="Helical" evidence="2">
    <location>
        <begin position="286"/>
        <end position="312"/>
    </location>
</feature>
<gene>
    <name evidence="4" type="ORF">H5V45_07140</name>
</gene>
<dbReference type="InterPro" id="IPR025645">
    <property type="entry name" value="DUF4349"/>
</dbReference>
<evidence type="ECO:0000256" key="2">
    <source>
        <dbReference type="SAM" id="Phobius"/>
    </source>
</evidence>
<evidence type="ECO:0000256" key="1">
    <source>
        <dbReference type="SAM" id="MobiDB-lite"/>
    </source>
</evidence>
<keyword evidence="2" id="KW-0812">Transmembrane</keyword>
<proteinExistence type="predicted"/>
<dbReference type="EMBL" id="JACKXE010000001">
    <property type="protein sequence ID" value="MBB6627094.1"/>
    <property type="molecule type" value="Genomic_DNA"/>
</dbReference>
<dbReference type="PROSITE" id="PS51257">
    <property type="entry name" value="PROKAR_LIPOPROTEIN"/>
    <property type="match status" value="1"/>
</dbReference>
<reference evidence="4 5" key="1">
    <citation type="submission" date="2020-08" db="EMBL/GenBank/DDBJ databases">
        <authorList>
            <person name="Seo M.-J."/>
        </authorList>
    </citation>
    <scope>NUCLEOTIDE SEQUENCE [LARGE SCALE GENOMIC DNA]</scope>
    <source>
        <strain evidence="4 5">KIGAM211</strain>
    </source>
</reference>